<dbReference type="InterPro" id="IPR000792">
    <property type="entry name" value="Tscrpt_reg_LuxR_C"/>
</dbReference>
<dbReference type="EMBL" id="JAJOZR010000010">
    <property type="protein sequence ID" value="MCD7110495.1"/>
    <property type="molecule type" value="Genomic_DNA"/>
</dbReference>
<evidence type="ECO:0000256" key="3">
    <source>
        <dbReference type="ARBA" id="ARBA00023163"/>
    </source>
</evidence>
<dbReference type="InterPro" id="IPR036693">
    <property type="entry name" value="TF_LuxR_autoind-bd_dom_sf"/>
</dbReference>
<dbReference type="InterPro" id="IPR036388">
    <property type="entry name" value="WH-like_DNA-bd_sf"/>
</dbReference>
<evidence type="ECO:0000256" key="2">
    <source>
        <dbReference type="ARBA" id="ARBA00023125"/>
    </source>
</evidence>
<proteinExistence type="predicted"/>
<dbReference type="SMART" id="SM00421">
    <property type="entry name" value="HTH_LUXR"/>
    <property type="match status" value="1"/>
</dbReference>
<keyword evidence="3" id="KW-0804">Transcription</keyword>
<dbReference type="CDD" id="cd06170">
    <property type="entry name" value="LuxR_C_like"/>
    <property type="match status" value="1"/>
</dbReference>
<name>A0A9X1NU99_9HYPH</name>
<evidence type="ECO:0000259" key="4">
    <source>
        <dbReference type="PROSITE" id="PS50043"/>
    </source>
</evidence>
<evidence type="ECO:0000313" key="5">
    <source>
        <dbReference type="EMBL" id="MCD7110495.1"/>
    </source>
</evidence>
<dbReference type="GO" id="GO:0006355">
    <property type="term" value="P:regulation of DNA-templated transcription"/>
    <property type="evidence" value="ECO:0007669"/>
    <property type="project" value="InterPro"/>
</dbReference>
<keyword evidence="6" id="KW-1185">Reference proteome</keyword>
<evidence type="ECO:0000256" key="1">
    <source>
        <dbReference type="ARBA" id="ARBA00023015"/>
    </source>
</evidence>
<protein>
    <submittedName>
        <fullName evidence="5">Autoinducer binding domain-containing protein</fullName>
    </submittedName>
</protein>
<dbReference type="InterPro" id="IPR016032">
    <property type="entry name" value="Sig_transdc_resp-reg_C-effctor"/>
</dbReference>
<dbReference type="Proteomes" id="UP001139089">
    <property type="component" value="Unassembled WGS sequence"/>
</dbReference>
<dbReference type="AlphaFoldDB" id="A0A9X1NU99"/>
<keyword evidence="2" id="KW-0238">DNA-binding</keyword>
<dbReference type="GO" id="GO:0003677">
    <property type="term" value="F:DNA binding"/>
    <property type="evidence" value="ECO:0007669"/>
    <property type="project" value="UniProtKB-KW"/>
</dbReference>
<comment type="caution">
    <text evidence="5">The sequence shown here is derived from an EMBL/GenBank/DDBJ whole genome shotgun (WGS) entry which is preliminary data.</text>
</comment>
<dbReference type="Pfam" id="PF03472">
    <property type="entry name" value="Autoind_bind"/>
    <property type="match status" value="1"/>
</dbReference>
<evidence type="ECO:0000313" key="6">
    <source>
        <dbReference type="Proteomes" id="UP001139089"/>
    </source>
</evidence>
<dbReference type="InterPro" id="IPR005143">
    <property type="entry name" value="TF_LuxR_autoind-bd_dom"/>
</dbReference>
<dbReference type="RefSeq" id="WP_231815707.1">
    <property type="nucleotide sequence ID" value="NZ_JAJOZR010000010.1"/>
</dbReference>
<dbReference type="PROSITE" id="PS50043">
    <property type="entry name" value="HTH_LUXR_2"/>
    <property type="match status" value="1"/>
</dbReference>
<gene>
    <name evidence="5" type="ORF">LRX75_15780</name>
</gene>
<organism evidence="5 6">
    <name type="scientific">Rhizobium quercicola</name>
    <dbReference type="NCBI Taxonomy" id="2901226"/>
    <lineage>
        <taxon>Bacteria</taxon>
        <taxon>Pseudomonadati</taxon>
        <taxon>Pseudomonadota</taxon>
        <taxon>Alphaproteobacteria</taxon>
        <taxon>Hyphomicrobiales</taxon>
        <taxon>Rhizobiaceae</taxon>
        <taxon>Rhizobium/Agrobacterium group</taxon>
        <taxon>Rhizobium</taxon>
    </lineage>
</organism>
<dbReference type="SUPFAM" id="SSF46894">
    <property type="entry name" value="C-terminal effector domain of the bipartite response regulators"/>
    <property type="match status" value="1"/>
</dbReference>
<dbReference type="Pfam" id="PF00196">
    <property type="entry name" value="GerE"/>
    <property type="match status" value="1"/>
</dbReference>
<reference evidence="5" key="1">
    <citation type="submission" date="2021-12" db="EMBL/GenBank/DDBJ databases">
        <authorList>
            <person name="Li Y."/>
        </authorList>
    </citation>
    <scope>NUCLEOTIDE SEQUENCE</scope>
    <source>
        <strain evidence="5">DKSPLA3</strain>
    </source>
</reference>
<dbReference type="PROSITE" id="PS00622">
    <property type="entry name" value="HTH_LUXR_1"/>
    <property type="match status" value="1"/>
</dbReference>
<dbReference type="Gene3D" id="1.10.10.10">
    <property type="entry name" value="Winged helix-like DNA-binding domain superfamily/Winged helix DNA-binding domain"/>
    <property type="match status" value="1"/>
</dbReference>
<dbReference type="Gene3D" id="3.30.450.80">
    <property type="entry name" value="Transcription factor LuxR-like, autoinducer-binding domain"/>
    <property type="match status" value="1"/>
</dbReference>
<sequence length="242" mass="26838">MASKAFSSLSPSHIEWRDLTAVPQHRFFASDPVVDRLRRAVPFDHIAVSGLDLEGYNFGRGVSVDTDLPPAYVETYARERLYEIDPFVQAALSGKLVIESEVFAQTPRPALLERVTSTFNVHNRTLVPVMRTSVVYGAVTFMRETPFDSEELAFLTLIAPSLHTAVTRPLMERFAVSHLRLSRGEVACLMQASHGLTSEGIARATGYQNDTVNSYIKSAIKKLGAANRTHAIADAIRRNLIH</sequence>
<feature type="domain" description="HTH luxR-type" evidence="4">
    <location>
        <begin position="174"/>
        <end position="239"/>
    </location>
</feature>
<dbReference type="SUPFAM" id="SSF75516">
    <property type="entry name" value="Pheromone-binding domain of LuxR-like quorum-sensing transcription factors"/>
    <property type="match status" value="1"/>
</dbReference>
<keyword evidence="1" id="KW-0805">Transcription regulation</keyword>
<accession>A0A9X1NU99</accession>